<feature type="transmembrane region" description="Helical" evidence="5">
    <location>
        <begin position="12"/>
        <end position="33"/>
    </location>
</feature>
<dbReference type="PANTHER" id="PTHR21284:SF12">
    <property type="entry name" value="EG:80H7.2 PROTEIN"/>
    <property type="match status" value="1"/>
</dbReference>
<gene>
    <name evidence="6" type="ORF">FSP39_001003</name>
</gene>
<keyword evidence="3 5" id="KW-1133">Transmembrane helix</keyword>
<comment type="subcellular location">
    <subcellularLocation>
        <location evidence="1">Membrane</location>
        <topology evidence="1">Multi-pass membrane protein</topology>
    </subcellularLocation>
</comment>
<keyword evidence="7" id="KW-1185">Reference proteome</keyword>
<proteinExistence type="predicted"/>
<keyword evidence="4 5" id="KW-0472">Membrane</keyword>
<feature type="transmembrane region" description="Helical" evidence="5">
    <location>
        <begin position="115"/>
        <end position="141"/>
    </location>
</feature>
<evidence type="ECO:0000256" key="1">
    <source>
        <dbReference type="ARBA" id="ARBA00004141"/>
    </source>
</evidence>
<organism evidence="6 7">
    <name type="scientific">Pinctada imbricata</name>
    <name type="common">Atlantic pearl-oyster</name>
    <name type="synonym">Pinctada martensii</name>
    <dbReference type="NCBI Taxonomy" id="66713"/>
    <lineage>
        <taxon>Eukaryota</taxon>
        <taxon>Metazoa</taxon>
        <taxon>Spiralia</taxon>
        <taxon>Lophotrochozoa</taxon>
        <taxon>Mollusca</taxon>
        <taxon>Bivalvia</taxon>
        <taxon>Autobranchia</taxon>
        <taxon>Pteriomorphia</taxon>
        <taxon>Pterioida</taxon>
        <taxon>Pterioidea</taxon>
        <taxon>Pteriidae</taxon>
        <taxon>Pinctada</taxon>
    </lineage>
</organism>
<evidence type="ECO:0000256" key="4">
    <source>
        <dbReference type="ARBA" id="ARBA00023136"/>
    </source>
</evidence>
<evidence type="ECO:0000256" key="5">
    <source>
        <dbReference type="SAM" id="Phobius"/>
    </source>
</evidence>
<comment type="caution">
    <text evidence="6">The sequence shown here is derived from an EMBL/GenBank/DDBJ whole genome shotgun (WGS) entry which is preliminary data.</text>
</comment>
<protein>
    <submittedName>
        <fullName evidence="6">Uncharacterized protein</fullName>
    </submittedName>
</protein>
<dbReference type="Proteomes" id="UP001186944">
    <property type="component" value="Unassembled WGS sequence"/>
</dbReference>
<feature type="transmembrane region" description="Helical" evidence="5">
    <location>
        <begin position="147"/>
        <end position="168"/>
    </location>
</feature>
<keyword evidence="2 5" id="KW-0812">Transmembrane</keyword>
<evidence type="ECO:0000313" key="7">
    <source>
        <dbReference type="Proteomes" id="UP001186944"/>
    </source>
</evidence>
<evidence type="ECO:0000256" key="3">
    <source>
        <dbReference type="ARBA" id="ARBA00022989"/>
    </source>
</evidence>
<dbReference type="PANTHER" id="PTHR21284">
    <property type="entry name" value="EG:80H7.2 PROTEIN"/>
    <property type="match status" value="1"/>
</dbReference>
<dbReference type="EMBL" id="VSWD01000011">
    <property type="protein sequence ID" value="KAK3087051.1"/>
    <property type="molecule type" value="Genomic_DNA"/>
</dbReference>
<dbReference type="GO" id="GO:0016020">
    <property type="term" value="C:membrane"/>
    <property type="evidence" value="ECO:0007669"/>
    <property type="project" value="UniProtKB-SubCell"/>
</dbReference>
<evidence type="ECO:0000256" key="2">
    <source>
        <dbReference type="ARBA" id="ARBA00022692"/>
    </source>
</evidence>
<dbReference type="Gene3D" id="1.20.140.150">
    <property type="match status" value="1"/>
</dbReference>
<reference evidence="6" key="1">
    <citation type="submission" date="2019-08" db="EMBL/GenBank/DDBJ databases">
        <title>The improved chromosome-level genome for the pearl oyster Pinctada fucata martensii using PacBio sequencing and Hi-C.</title>
        <authorList>
            <person name="Zheng Z."/>
        </authorList>
    </citation>
    <scope>NUCLEOTIDE SEQUENCE</scope>
    <source>
        <strain evidence="6">ZZ-2019</strain>
        <tissue evidence="6">Adductor muscle</tissue>
    </source>
</reference>
<accession>A0AA88XT54</accession>
<dbReference type="InterPro" id="IPR004031">
    <property type="entry name" value="PMP22/EMP/MP20/Claudin"/>
</dbReference>
<name>A0AA88XT54_PINIB</name>
<dbReference type="AlphaFoldDB" id="A0AA88XT54"/>
<sequence length="172" mass="18505">MGFGDISLLVKISFIAIIVGFIVNLIGFASPYWTSYSIVAGRYHAGLWQACVNGCSDHNNVAVFITLYLNKTSYFVPLDWLAAARAFGVIGFLASVAALVLVVLYIFLSKASNKLVYIATFCSCFVTAGCVLLSVLIFAAFTTNLDWAWAFCVVALITFNVCGVLLVADAKG</sequence>
<feature type="transmembrane region" description="Helical" evidence="5">
    <location>
        <begin position="86"/>
        <end position="108"/>
    </location>
</feature>
<dbReference type="Pfam" id="PF00822">
    <property type="entry name" value="PMP22_Claudin"/>
    <property type="match status" value="1"/>
</dbReference>
<evidence type="ECO:0000313" key="6">
    <source>
        <dbReference type="EMBL" id="KAK3087051.1"/>
    </source>
</evidence>